<dbReference type="AlphaFoldDB" id="B8HTT6"/>
<name>B8HTT6_CYAP4</name>
<evidence type="ECO:0000256" key="1">
    <source>
        <dbReference type="SAM" id="MobiDB-lite"/>
    </source>
</evidence>
<dbReference type="OrthoDB" id="467587at2"/>
<dbReference type="eggNOG" id="ENOG502ZFJQ">
    <property type="taxonomic scope" value="Bacteria"/>
</dbReference>
<accession>B8HTT6</accession>
<dbReference type="HOGENOM" id="CLU_1793286_0_0_3"/>
<gene>
    <name evidence="2" type="ordered locus">Cyan7425_0464</name>
</gene>
<dbReference type="EMBL" id="CP001344">
    <property type="protein sequence ID" value="ACL42856.1"/>
    <property type="molecule type" value="Genomic_DNA"/>
</dbReference>
<feature type="region of interest" description="Disordered" evidence="1">
    <location>
        <begin position="1"/>
        <end position="42"/>
    </location>
</feature>
<organism evidence="2">
    <name type="scientific">Cyanothece sp. (strain PCC 7425 / ATCC 29141)</name>
    <dbReference type="NCBI Taxonomy" id="395961"/>
    <lineage>
        <taxon>Bacteria</taxon>
        <taxon>Bacillati</taxon>
        <taxon>Cyanobacteriota</taxon>
        <taxon>Cyanophyceae</taxon>
        <taxon>Gomontiellales</taxon>
        <taxon>Cyanothecaceae</taxon>
        <taxon>Cyanothece</taxon>
    </lineage>
</organism>
<reference evidence="2" key="1">
    <citation type="submission" date="2009-01" db="EMBL/GenBank/DDBJ databases">
        <title>Complete sequence of chromosome Cyanothece sp. PCC 7425.</title>
        <authorList>
            <consortium name="US DOE Joint Genome Institute"/>
            <person name="Lucas S."/>
            <person name="Copeland A."/>
            <person name="Lapidus A."/>
            <person name="Glavina del Rio T."/>
            <person name="Dalin E."/>
            <person name="Tice H."/>
            <person name="Bruce D."/>
            <person name="Goodwin L."/>
            <person name="Pitluck S."/>
            <person name="Sims D."/>
            <person name="Meineke L."/>
            <person name="Brettin T."/>
            <person name="Detter J.C."/>
            <person name="Han C."/>
            <person name="Larimer F."/>
            <person name="Land M."/>
            <person name="Hauser L."/>
            <person name="Kyrpides N."/>
            <person name="Ovchinnikova G."/>
            <person name="Liberton M."/>
            <person name="Stoeckel J."/>
            <person name="Banerjee A."/>
            <person name="Singh A."/>
            <person name="Page L."/>
            <person name="Sato H."/>
            <person name="Zhao L."/>
            <person name="Sherman L."/>
            <person name="Pakrasi H."/>
            <person name="Richardson P."/>
        </authorList>
    </citation>
    <scope>NUCLEOTIDE SEQUENCE</scope>
    <source>
        <strain evidence="2">PCC 7425</strain>
    </source>
</reference>
<evidence type="ECO:0000313" key="2">
    <source>
        <dbReference type="EMBL" id="ACL42856.1"/>
    </source>
</evidence>
<sequence length="144" mass="15630">MNSYDKPTATKTSAATNQPTPTPKPSTEASTTALQSQDQGVSLEVRSLDRRNGDLVLNVVLKNNSSRAVQFFYTFLEITDDQGRPLTAVTQGLPTDLQPGVPEFTGTITIPEDTLAGVKQVSLSLTDYPNQDLRLQIPNIPVEN</sequence>
<proteinExistence type="predicted"/>
<dbReference type="KEGG" id="cyn:Cyan7425_0464"/>
<protein>
    <recommendedName>
        <fullName evidence="3">DUF4352 domain-containing protein</fullName>
    </recommendedName>
</protein>
<evidence type="ECO:0008006" key="3">
    <source>
        <dbReference type="Google" id="ProtNLM"/>
    </source>
</evidence>
<feature type="compositionally biased region" description="Polar residues" evidence="1">
    <location>
        <begin position="1"/>
        <end position="40"/>
    </location>
</feature>